<dbReference type="EMBL" id="JAQNDK010000001">
    <property type="protein sequence ID" value="MDC0676280.1"/>
    <property type="molecule type" value="Genomic_DNA"/>
</dbReference>
<evidence type="ECO:0000256" key="1">
    <source>
        <dbReference type="ARBA" id="ARBA00000085"/>
    </source>
</evidence>
<dbReference type="EC" id="2.7.13.3" evidence="2"/>
<reference evidence="7 8" key="1">
    <citation type="submission" date="2023-01" db="EMBL/GenBank/DDBJ databases">
        <title>Minimal conservation of predation-associated metabolite biosynthetic gene clusters underscores biosynthetic potential of Myxococcota including descriptions for ten novel species: Archangium lansinium sp. nov., Myxococcus landrumus sp. nov., Nannocystis bai.</title>
        <authorList>
            <person name="Ahearne A."/>
            <person name="Stevens C."/>
            <person name="Dowd S."/>
        </authorList>
    </citation>
    <scope>NUCLEOTIDE SEQUENCE [LARGE SCALE GENOMIC DNA]</scope>
    <source>
        <strain evidence="7 8">WIWO2</strain>
    </source>
</reference>
<dbReference type="PANTHER" id="PTHR43642">
    <property type="entry name" value="HYBRID SIGNAL TRANSDUCTION HISTIDINE KINASE G"/>
    <property type="match status" value="1"/>
</dbReference>
<dbReference type="CDD" id="cd00082">
    <property type="entry name" value="HisKA"/>
    <property type="match status" value="1"/>
</dbReference>
<dbReference type="SUPFAM" id="SSF55874">
    <property type="entry name" value="ATPase domain of HSP90 chaperone/DNA topoisomerase II/histidine kinase"/>
    <property type="match status" value="1"/>
</dbReference>
<dbReference type="InterPro" id="IPR000719">
    <property type="entry name" value="Prot_kinase_dom"/>
</dbReference>
<sequence length="1897" mass="210100">MGMSAASPYTIIETLHEGLRTRLLRAVRSSDGRSVILKIIDARRSRPQDVERLKNEYAIGKTLNHEAIVTPLALETYEGLPALVMEDFGGESLDHFIGAPMQTERFLDLAVRIVAGVAELHARGILHKDLKPQNILVNAATGQVKLTDFGLASRLSREQPPAGPPRLIEGSLPYLSPEQTGRMNRAIDSRADLYALGVTFYEMLTGRLPFEARDPLEWVHCHVAREPQPPSAFVPELPEILSAIVLKLLAKMAEDRYQTASSLLHDLERCQAELRATGRIDPFPLAERDVSGCFQIPQKLYGREDEVAALLSAFDRVVGTGAPEIVMVSGYSGIGKSALVSELYKPIVRERGFFISGKFDQHKRDIPYATLVQAFRELVLELLAESEERLAVVRERLLAALGVNGQLIVDVIPQVELVIGRQPPVAALPPTEAQSRFRVVFRRFIGVFTRKAHPLALFLDDLQWADPASLGLLEDLMTHPETRCLLVIGAYRDNEVTRSHPLMLALDRMRKGGASVREIVLGPLSREHLAALVSDTLHCRREDAAPLSDLVHERTGGNPFFAIQFLMALHEERLIEFDVYAEAWRWDVTKIRAKGFTDNVVALMVGKLMRLPASTQEGVKQLACLGHAAKIALLAMVHGRSEGVLHAALWEAVRAGLVVRTDGAYSFLHDRVQEAAYSLIPEDERAAMHLGIGRLLSSRTPPEEIEETIFEIVNQLNRGASLITAPEERERVAELNLVAGERARRATAYASALSYLTVAAELLGGEGWDTRYELAFAIELHLAECETVTGAPAAEERLSALWRRARDLVDAAAVARARVELFTTLTWSDRAVGACLEYLRRVGVAWSPHPTDEEVQREFERLGERLGSRSIEELIDLPPMTDAVSRATVDVLTSTIPPALFTDANLLALILGRAVNLSIEHGNSDASSFAYVYLSTCLGPRFGDYQAAYRFGKLGFDLVEKHGLLRFKARVYATFAFMVLPWTRHLRASIELMRRARDVAQETGDLAYVAYTGSSLVSLLLSGGDLLDEAQREAERELEFARRARFHLIVDIYTGNRRLIRALRGLSPDFSTFNDAEFDEGRFERHLMSDPALTVAACWYWIRKLQGRFYAADHASAVEAASQAERLLGSSASFFEAAEYHFYGALARAAHHDAATADERCRHWDAIIAHHQQLQRWAMSCPENFGNRAALVAAEIARIEDRHLDAERLYEEAIHLARASGFVHNEAVACEVASRFYRARGLDRFADTYLGDARTCYARWGADGKVAQLDRENPHLREPRPTPFTATFAARPEQLDLLSVTKASQAISGEIFLDRLLRTLLEVVLEQGGAQRACIVLSQDGRPSIEAEAALEEGGAVMSTLEPGPVDSSRRLPSSVVDYVWRTEERVILHDATADAGRFSGDVYFARNRPRSLLCMPILRRAEVVGLLFLENNLLAGAFTQERLTVLSLLASQAAISLENARLLSKEQSARTAAETAVRRAAFLAEAGEILSGSLDYGETLSRLARLSVRSLCDWCIIDVVDSGEARPAASAHRDPAKQLLLAELRRRYPPGRDSPHRAARVLGDCEPLLLPEISDELLRRYAEDDGHERLLRELGTHSSITVPLVTRGQPLGVLNVVSSVPGRRYGEADLELVQEVARRAAMAIDNSRLYRAAQEAVRMRDEFLTVATHELNTPMTSLTLTLEAMDRAIRSGRIWDPQAMGRQVDRALRQGARLTRLNSELLDVSQIDAARLRLSVAEVDLREVARDVLARFRQDLERAGCSASLRDGGRIVGRWDRSRVDQIVTNLLANAIKFGAGKPIEVVLGEEAGMAWLSVRDQGIGVDPARQECIFERFERAVSNRHYGGLGLGLYISRRIAEAHGGSIRVQSAPGAGAMFIVELPRAGPPRTVDPSALPS</sequence>
<dbReference type="InterPro" id="IPR027417">
    <property type="entry name" value="P-loop_NTPase"/>
</dbReference>
<dbReference type="InterPro" id="IPR004358">
    <property type="entry name" value="Sig_transdc_His_kin-like_C"/>
</dbReference>
<evidence type="ECO:0000256" key="4">
    <source>
        <dbReference type="SAM" id="MobiDB-lite"/>
    </source>
</evidence>
<dbReference type="PRINTS" id="PR00344">
    <property type="entry name" value="BCTRLSENSOR"/>
</dbReference>
<feature type="domain" description="Protein kinase" evidence="5">
    <location>
        <begin position="9"/>
        <end position="268"/>
    </location>
</feature>
<dbReference type="Gene3D" id="3.30.450.40">
    <property type="match status" value="2"/>
</dbReference>
<dbReference type="SMART" id="SM00220">
    <property type="entry name" value="S_TKc"/>
    <property type="match status" value="1"/>
</dbReference>
<dbReference type="InterPro" id="IPR029016">
    <property type="entry name" value="GAF-like_dom_sf"/>
</dbReference>
<dbReference type="Pfam" id="PF00512">
    <property type="entry name" value="HisKA"/>
    <property type="match status" value="1"/>
</dbReference>
<name>A0ABT5BQ44_9BACT</name>
<dbReference type="SUPFAM" id="SSF56112">
    <property type="entry name" value="Protein kinase-like (PK-like)"/>
    <property type="match status" value="1"/>
</dbReference>
<dbReference type="InterPro" id="IPR036097">
    <property type="entry name" value="HisK_dim/P_sf"/>
</dbReference>
<dbReference type="InterPro" id="IPR041664">
    <property type="entry name" value="AAA_16"/>
</dbReference>
<proteinExistence type="predicted"/>
<comment type="catalytic activity">
    <reaction evidence="1">
        <text>ATP + protein L-histidine = ADP + protein N-phospho-L-histidine.</text>
        <dbReference type="EC" id="2.7.13.3"/>
    </reaction>
</comment>
<dbReference type="Gene3D" id="1.10.510.10">
    <property type="entry name" value="Transferase(Phosphotransferase) domain 1"/>
    <property type="match status" value="1"/>
</dbReference>
<dbReference type="Proteomes" id="UP001217485">
    <property type="component" value="Unassembled WGS sequence"/>
</dbReference>
<dbReference type="InterPro" id="IPR003594">
    <property type="entry name" value="HATPase_dom"/>
</dbReference>
<dbReference type="PANTHER" id="PTHR43642:SF1">
    <property type="entry name" value="HYBRID SIGNAL TRANSDUCTION HISTIDINE KINASE G"/>
    <property type="match status" value="1"/>
</dbReference>
<keyword evidence="3" id="KW-0597">Phosphoprotein</keyword>
<protein>
    <recommendedName>
        <fullName evidence="2">histidine kinase</fullName>
        <ecNumber evidence="2">2.7.13.3</ecNumber>
    </recommendedName>
</protein>
<dbReference type="InterPro" id="IPR005467">
    <property type="entry name" value="His_kinase_dom"/>
</dbReference>
<dbReference type="SUPFAM" id="SSF47384">
    <property type="entry name" value="Homodimeric domain of signal transducing histidine kinase"/>
    <property type="match status" value="1"/>
</dbReference>
<evidence type="ECO:0000313" key="8">
    <source>
        <dbReference type="Proteomes" id="UP001217485"/>
    </source>
</evidence>
<comment type="caution">
    <text evidence="7">The sequence shown here is derived from an EMBL/GenBank/DDBJ whole genome shotgun (WGS) entry which is preliminary data.</text>
</comment>
<dbReference type="SMART" id="SM00387">
    <property type="entry name" value="HATPase_c"/>
    <property type="match status" value="1"/>
</dbReference>
<dbReference type="Gene3D" id="3.40.50.300">
    <property type="entry name" value="P-loop containing nucleotide triphosphate hydrolases"/>
    <property type="match status" value="1"/>
</dbReference>
<dbReference type="RefSeq" id="WP_272092986.1">
    <property type="nucleotide sequence ID" value="NZ_JAQNDK010000001.1"/>
</dbReference>
<dbReference type="InterPro" id="IPR011009">
    <property type="entry name" value="Kinase-like_dom_sf"/>
</dbReference>
<accession>A0ABT5BQ44</accession>
<dbReference type="Gene3D" id="1.10.287.130">
    <property type="match status" value="1"/>
</dbReference>
<dbReference type="InterPro" id="IPR003018">
    <property type="entry name" value="GAF"/>
</dbReference>
<dbReference type="Gene3D" id="3.30.200.20">
    <property type="entry name" value="Phosphorylase Kinase, domain 1"/>
    <property type="match status" value="1"/>
</dbReference>
<evidence type="ECO:0000259" key="6">
    <source>
        <dbReference type="PROSITE" id="PS50109"/>
    </source>
</evidence>
<dbReference type="Pfam" id="PF13191">
    <property type="entry name" value="AAA_16"/>
    <property type="match status" value="1"/>
</dbReference>
<dbReference type="SUPFAM" id="SSF55781">
    <property type="entry name" value="GAF domain-like"/>
    <property type="match status" value="2"/>
</dbReference>
<dbReference type="InterPro" id="IPR008271">
    <property type="entry name" value="Ser/Thr_kinase_AS"/>
</dbReference>
<dbReference type="SMART" id="SM00388">
    <property type="entry name" value="HisKA"/>
    <property type="match status" value="1"/>
</dbReference>
<dbReference type="InterPro" id="IPR053159">
    <property type="entry name" value="Hybrid_Histidine_Kinase"/>
</dbReference>
<evidence type="ECO:0000256" key="2">
    <source>
        <dbReference type="ARBA" id="ARBA00012438"/>
    </source>
</evidence>
<evidence type="ECO:0000256" key="3">
    <source>
        <dbReference type="ARBA" id="ARBA00022553"/>
    </source>
</evidence>
<feature type="domain" description="Histidine kinase" evidence="6">
    <location>
        <begin position="1667"/>
        <end position="1885"/>
    </location>
</feature>
<dbReference type="PROSITE" id="PS50109">
    <property type="entry name" value="HIS_KIN"/>
    <property type="match status" value="1"/>
</dbReference>
<dbReference type="SUPFAM" id="SSF52540">
    <property type="entry name" value="P-loop containing nucleoside triphosphate hydrolases"/>
    <property type="match status" value="1"/>
</dbReference>
<evidence type="ECO:0000259" key="5">
    <source>
        <dbReference type="PROSITE" id="PS50011"/>
    </source>
</evidence>
<gene>
    <name evidence="7" type="ORF">POL72_00905</name>
</gene>
<dbReference type="InterPro" id="IPR003661">
    <property type="entry name" value="HisK_dim/P_dom"/>
</dbReference>
<dbReference type="SMART" id="SM00065">
    <property type="entry name" value="GAF"/>
    <property type="match status" value="2"/>
</dbReference>
<organism evidence="7 8">
    <name type="scientific">Sorangium atrum</name>
    <dbReference type="NCBI Taxonomy" id="2995308"/>
    <lineage>
        <taxon>Bacteria</taxon>
        <taxon>Pseudomonadati</taxon>
        <taxon>Myxococcota</taxon>
        <taxon>Polyangia</taxon>
        <taxon>Polyangiales</taxon>
        <taxon>Polyangiaceae</taxon>
        <taxon>Sorangium</taxon>
    </lineage>
</organism>
<dbReference type="CDD" id="cd00075">
    <property type="entry name" value="HATPase"/>
    <property type="match status" value="1"/>
</dbReference>
<dbReference type="Pfam" id="PF01590">
    <property type="entry name" value="GAF"/>
    <property type="match status" value="2"/>
</dbReference>
<dbReference type="CDD" id="cd14014">
    <property type="entry name" value="STKc_PknB_like"/>
    <property type="match status" value="1"/>
</dbReference>
<dbReference type="InterPro" id="IPR036890">
    <property type="entry name" value="HATPase_C_sf"/>
</dbReference>
<evidence type="ECO:0000313" key="7">
    <source>
        <dbReference type="EMBL" id="MDC0676280.1"/>
    </source>
</evidence>
<keyword evidence="8" id="KW-1185">Reference proteome</keyword>
<feature type="region of interest" description="Disordered" evidence="4">
    <location>
        <begin position="155"/>
        <end position="174"/>
    </location>
</feature>
<dbReference type="Pfam" id="PF00069">
    <property type="entry name" value="Pkinase"/>
    <property type="match status" value="1"/>
</dbReference>
<dbReference type="PROSITE" id="PS00108">
    <property type="entry name" value="PROTEIN_KINASE_ST"/>
    <property type="match status" value="1"/>
</dbReference>
<dbReference type="PROSITE" id="PS50011">
    <property type="entry name" value="PROTEIN_KINASE_DOM"/>
    <property type="match status" value="1"/>
</dbReference>
<dbReference type="Gene3D" id="3.30.565.10">
    <property type="entry name" value="Histidine kinase-like ATPase, C-terminal domain"/>
    <property type="match status" value="1"/>
</dbReference>
<dbReference type="Pfam" id="PF02518">
    <property type="entry name" value="HATPase_c"/>
    <property type="match status" value="1"/>
</dbReference>